<dbReference type="OrthoDB" id="3647at2759"/>
<comment type="caution">
    <text evidence="1">The sequence shown here is derived from an EMBL/GenBank/DDBJ whole genome shotgun (WGS) entry which is preliminary data.</text>
</comment>
<organism evidence="1 2">
    <name type="scientific">Beauveria bassiana D1-5</name>
    <dbReference type="NCBI Taxonomy" id="1245745"/>
    <lineage>
        <taxon>Eukaryota</taxon>
        <taxon>Fungi</taxon>
        <taxon>Dikarya</taxon>
        <taxon>Ascomycota</taxon>
        <taxon>Pezizomycotina</taxon>
        <taxon>Sordariomycetes</taxon>
        <taxon>Hypocreomycetidae</taxon>
        <taxon>Hypocreales</taxon>
        <taxon>Cordycipitaceae</taxon>
        <taxon>Beauveria</taxon>
    </lineage>
</organism>
<gene>
    <name evidence="1" type="ORF">BBAD15_g8085</name>
</gene>
<dbReference type="GO" id="GO:0008168">
    <property type="term" value="F:methyltransferase activity"/>
    <property type="evidence" value="ECO:0007669"/>
    <property type="project" value="UniProtKB-KW"/>
</dbReference>
<dbReference type="Proteomes" id="UP000030106">
    <property type="component" value="Unassembled WGS sequence"/>
</dbReference>
<proteinExistence type="predicted"/>
<protein>
    <submittedName>
        <fullName evidence="1">Putative methyltransferase</fullName>
    </submittedName>
</protein>
<dbReference type="Pfam" id="PF13489">
    <property type="entry name" value="Methyltransf_23"/>
    <property type="match status" value="1"/>
</dbReference>
<reference evidence="1 2" key="1">
    <citation type="submission" date="2012-10" db="EMBL/GenBank/DDBJ databases">
        <title>Genome sequencing and analysis of entomopathogenic fungi Beauveria bassiana D1-5.</title>
        <authorList>
            <person name="Li Q."/>
            <person name="Wang L."/>
            <person name="Zhang Z."/>
            <person name="Wang Q."/>
            <person name="Ren J."/>
            <person name="Wang M."/>
            <person name="Xu W."/>
            <person name="Wang J."/>
            <person name="Lu Y."/>
            <person name="Du Q."/>
            <person name="Sun Z."/>
        </authorList>
    </citation>
    <scope>NUCLEOTIDE SEQUENCE [LARGE SCALE GENOMIC DNA]</scope>
    <source>
        <strain evidence="1 2">D1-5</strain>
    </source>
</reference>
<dbReference type="GO" id="GO:0032259">
    <property type="term" value="P:methylation"/>
    <property type="evidence" value="ECO:0007669"/>
    <property type="project" value="UniProtKB-KW"/>
</dbReference>
<name>A0A0A2VJX4_BEABA</name>
<dbReference type="EMBL" id="ANFO01000793">
    <property type="protein sequence ID" value="KGQ06617.1"/>
    <property type="molecule type" value="Genomic_DNA"/>
</dbReference>
<dbReference type="eggNOG" id="KOG1270">
    <property type="taxonomic scope" value="Eukaryota"/>
</dbReference>
<keyword evidence="1" id="KW-0489">Methyltransferase</keyword>
<dbReference type="Gene3D" id="3.40.50.150">
    <property type="entry name" value="Vaccinia Virus protein VP39"/>
    <property type="match status" value="1"/>
</dbReference>
<dbReference type="InterPro" id="IPR029063">
    <property type="entry name" value="SAM-dependent_MTases_sf"/>
</dbReference>
<dbReference type="AlphaFoldDB" id="A0A0A2VJX4"/>
<sequence length="257" mass="27676">MSTSTEANTNYFNFAAPKPFPGSSSNVDDLVLSNIAADYDQLFSKCLDALKIELRAHTDFIGIKKGGRLLDYACGTGFISISLSDAIGQAVGVDITENMVGAYNAKAVSAMVPEDKRRAYLGDLLSTPPSASLDGQLFHGFDVAGVGMGFHHFEDTTLAAARLAGRLAAGGSLFVLDFLPHGAEPHHGGLLAERGVHHLGFDEERTRKLFEEAGAAGDFRYKELNTVIEIEDKPVQGQTMRRRLFLARGTKTAEGHM</sequence>
<evidence type="ECO:0000313" key="2">
    <source>
        <dbReference type="Proteomes" id="UP000030106"/>
    </source>
</evidence>
<dbReference type="HOGENOM" id="CLU_037990_1_0_1"/>
<accession>A0A0A2VJX4</accession>
<keyword evidence="1" id="KW-0808">Transferase</keyword>
<dbReference type="SUPFAM" id="SSF53335">
    <property type="entry name" value="S-adenosyl-L-methionine-dependent methyltransferases"/>
    <property type="match status" value="1"/>
</dbReference>
<evidence type="ECO:0000313" key="1">
    <source>
        <dbReference type="EMBL" id="KGQ06617.1"/>
    </source>
</evidence>
<dbReference type="STRING" id="1245745.A0A0A2VJX4"/>